<feature type="transmembrane region" description="Helical" evidence="1">
    <location>
        <begin position="31"/>
        <end position="50"/>
    </location>
</feature>
<dbReference type="Proteomes" id="UP001203004">
    <property type="component" value="Unassembled WGS sequence"/>
</dbReference>
<evidence type="ECO:0000313" key="2">
    <source>
        <dbReference type="EMBL" id="MCL1632769.1"/>
    </source>
</evidence>
<keyword evidence="1" id="KW-0812">Transmembrane</keyword>
<keyword evidence="1" id="KW-1133">Transmembrane helix</keyword>
<proteinExistence type="predicted"/>
<keyword evidence="1" id="KW-0472">Membrane</keyword>
<evidence type="ECO:0000256" key="1">
    <source>
        <dbReference type="SAM" id="Phobius"/>
    </source>
</evidence>
<sequence length="69" mass="8120">MLSIGLYISYFLMLALYLTAIQMQWNSVAVLLIYALIIFPSVIPFLIIIVDQRKEEQKKAKQTEEENRR</sequence>
<reference evidence="2 3" key="1">
    <citation type="submission" date="2022-05" db="EMBL/GenBank/DDBJ databases">
        <title>Sporolactobacillus sp nov CPB3-1, isolated from tree bark (Mangifera indica L.).</title>
        <authorList>
            <person name="Phuengjayaem S."/>
            <person name="Tanasupawat S."/>
        </authorList>
    </citation>
    <scope>NUCLEOTIDE SEQUENCE [LARGE SCALE GENOMIC DNA]</scope>
    <source>
        <strain evidence="2 3">CPB3-1</strain>
    </source>
</reference>
<organism evidence="2 3">
    <name type="scientific">Sporolactobacillus mangiferae</name>
    <dbReference type="NCBI Taxonomy" id="2940498"/>
    <lineage>
        <taxon>Bacteria</taxon>
        <taxon>Bacillati</taxon>
        <taxon>Bacillota</taxon>
        <taxon>Bacilli</taxon>
        <taxon>Bacillales</taxon>
        <taxon>Sporolactobacillaceae</taxon>
        <taxon>Sporolactobacillus</taxon>
    </lineage>
</organism>
<protein>
    <submittedName>
        <fullName evidence="2">Uncharacterized protein</fullName>
    </submittedName>
</protein>
<name>A0ABT0MD17_9BACL</name>
<gene>
    <name evidence="2" type="ORF">M3N64_12645</name>
</gene>
<feature type="transmembrane region" description="Helical" evidence="1">
    <location>
        <begin position="7"/>
        <end position="25"/>
    </location>
</feature>
<accession>A0ABT0MD17</accession>
<keyword evidence="3" id="KW-1185">Reference proteome</keyword>
<dbReference type="RefSeq" id="WP_249102889.1">
    <property type="nucleotide sequence ID" value="NZ_JAMAST010000022.1"/>
</dbReference>
<evidence type="ECO:0000313" key="3">
    <source>
        <dbReference type="Proteomes" id="UP001203004"/>
    </source>
</evidence>
<comment type="caution">
    <text evidence="2">The sequence shown here is derived from an EMBL/GenBank/DDBJ whole genome shotgun (WGS) entry which is preliminary data.</text>
</comment>
<dbReference type="EMBL" id="JAMAST010000022">
    <property type="protein sequence ID" value="MCL1632769.1"/>
    <property type="molecule type" value="Genomic_DNA"/>
</dbReference>